<dbReference type="NCBIfam" id="TIGR00233">
    <property type="entry name" value="trpS"/>
    <property type="match status" value="1"/>
</dbReference>
<evidence type="ECO:0000256" key="4">
    <source>
        <dbReference type="ARBA" id="ARBA00022741"/>
    </source>
</evidence>
<protein>
    <recommendedName>
        <fullName evidence="2 9">Tryptophan--tRNA ligase</fullName>
        <ecNumber evidence="2 9">6.1.1.2</ecNumber>
    </recommendedName>
</protein>
<evidence type="ECO:0000256" key="9">
    <source>
        <dbReference type="NCBIfam" id="TIGR00233"/>
    </source>
</evidence>
<evidence type="ECO:0000256" key="1">
    <source>
        <dbReference type="ARBA" id="ARBA00005594"/>
    </source>
</evidence>
<evidence type="ECO:0000313" key="12">
    <source>
        <dbReference type="Proteomes" id="UP000005387"/>
    </source>
</evidence>
<dbReference type="GO" id="GO:0004830">
    <property type="term" value="F:tryptophan-tRNA ligase activity"/>
    <property type="evidence" value="ECO:0007669"/>
    <property type="project" value="UniProtKB-UniRule"/>
</dbReference>
<dbReference type="OrthoDB" id="9801042at2"/>
<dbReference type="STRING" id="717606.PaecuDRAFT_1054"/>
<comment type="similarity">
    <text evidence="1 10">Belongs to the class-I aminoacyl-tRNA synthetase family.</text>
</comment>
<evidence type="ECO:0000256" key="7">
    <source>
        <dbReference type="ARBA" id="ARBA00023146"/>
    </source>
</evidence>
<evidence type="ECO:0000256" key="3">
    <source>
        <dbReference type="ARBA" id="ARBA00022598"/>
    </source>
</evidence>
<keyword evidence="6 10" id="KW-0648">Protein biosynthesis</keyword>
<gene>
    <name evidence="11" type="ORF">PaecuDRAFT_1054</name>
</gene>
<accession>E0I5Y2</accession>
<evidence type="ECO:0000256" key="2">
    <source>
        <dbReference type="ARBA" id="ARBA00013161"/>
    </source>
</evidence>
<dbReference type="InterPro" id="IPR050203">
    <property type="entry name" value="Trp-tRNA_synthetase"/>
</dbReference>
<keyword evidence="4 10" id="KW-0547">Nucleotide-binding</keyword>
<organism evidence="11 12">
    <name type="scientific">Paenibacillus curdlanolyticus YK9</name>
    <dbReference type="NCBI Taxonomy" id="717606"/>
    <lineage>
        <taxon>Bacteria</taxon>
        <taxon>Bacillati</taxon>
        <taxon>Bacillota</taxon>
        <taxon>Bacilli</taxon>
        <taxon>Bacillales</taxon>
        <taxon>Paenibacillaceae</taxon>
        <taxon>Paenibacillus</taxon>
    </lineage>
</organism>
<dbReference type="GO" id="GO:0005829">
    <property type="term" value="C:cytosol"/>
    <property type="evidence" value="ECO:0007669"/>
    <property type="project" value="TreeGrafter"/>
</dbReference>
<dbReference type="FunFam" id="1.10.240.10:FF:000005">
    <property type="entry name" value="Tryptophan--tRNA ligase"/>
    <property type="match status" value="1"/>
</dbReference>
<sequence length="313" mass="35273">MKKIILTGIRATGIPHIGNYYGAIKPLIDLQEEYRVFQLIADLHAIPHVRDHAVMQNNIRIITACYLACGFDVNQSVLWRQSQIKEMAWVSLVLMSLVTSGELEELMALSQNPTLDMVSCVYPVLMASDTLMLGADLVFAGRDHTHGLEFVRNLAKKFNACYGDILVAPEPIFPNLTNMVQGLDGRKMSKSFDNTISILDSPDVLNEKIMRLNSGDDEASYETILELLSYSVSVEQLEEIKARIQTKNIALSEMKSALFDALNMQLEPIRNRFNDYMKQPEYLDQILADGLIKAEEQAELRMKKILHSAGLSY</sequence>
<dbReference type="PRINTS" id="PR01039">
    <property type="entry name" value="TRNASYNTHTRP"/>
</dbReference>
<dbReference type="AlphaFoldDB" id="E0I5Y2"/>
<dbReference type="PANTHER" id="PTHR43766:SF1">
    <property type="entry name" value="TRYPTOPHAN--TRNA LIGASE, MITOCHONDRIAL"/>
    <property type="match status" value="1"/>
</dbReference>
<dbReference type="InterPro" id="IPR014729">
    <property type="entry name" value="Rossmann-like_a/b/a_fold"/>
</dbReference>
<keyword evidence="12" id="KW-1185">Reference proteome</keyword>
<name>E0I5Y2_9BACL</name>
<evidence type="ECO:0000256" key="6">
    <source>
        <dbReference type="ARBA" id="ARBA00022917"/>
    </source>
</evidence>
<dbReference type="Pfam" id="PF00579">
    <property type="entry name" value="tRNA-synt_1b"/>
    <property type="match status" value="1"/>
</dbReference>
<dbReference type="GO" id="GO:0005524">
    <property type="term" value="F:ATP binding"/>
    <property type="evidence" value="ECO:0007669"/>
    <property type="project" value="UniProtKB-KW"/>
</dbReference>
<dbReference type="InterPro" id="IPR002306">
    <property type="entry name" value="Trp-tRNA-ligase"/>
</dbReference>
<comment type="catalytic activity">
    <reaction evidence="8">
        <text>tRNA(Trp) + L-tryptophan + ATP = L-tryptophyl-tRNA(Trp) + AMP + diphosphate + H(+)</text>
        <dbReference type="Rhea" id="RHEA:24080"/>
        <dbReference type="Rhea" id="RHEA-COMP:9671"/>
        <dbReference type="Rhea" id="RHEA-COMP:9705"/>
        <dbReference type="ChEBI" id="CHEBI:15378"/>
        <dbReference type="ChEBI" id="CHEBI:30616"/>
        <dbReference type="ChEBI" id="CHEBI:33019"/>
        <dbReference type="ChEBI" id="CHEBI:57912"/>
        <dbReference type="ChEBI" id="CHEBI:78442"/>
        <dbReference type="ChEBI" id="CHEBI:78535"/>
        <dbReference type="ChEBI" id="CHEBI:456215"/>
        <dbReference type="EC" id="6.1.1.2"/>
    </reaction>
</comment>
<dbReference type="Gene3D" id="3.40.50.620">
    <property type="entry name" value="HUPs"/>
    <property type="match status" value="1"/>
</dbReference>
<evidence type="ECO:0000313" key="11">
    <source>
        <dbReference type="EMBL" id="EFM12374.1"/>
    </source>
</evidence>
<keyword evidence="7 10" id="KW-0030">Aminoacyl-tRNA synthetase</keyword>
<dbReference type="EC" id="6.1.1.2" evidence="2 9"/>
<dbReference type="GO" id="GO:0006436">
    <property type="term" value="P:tryptophanyl-tRNA aminoacylation"/>
    <property type="evidence" value="ECO:0007669"/>
    <property type="project" value="UniProtKB-UniRule"/>
</dbReference>
<dbReference type="SUPFAM" id="SSF52374">
    <property type="entry name" value="Nucleotidylyl transferase"/>
    <property type="match status" value="1"/>
</dbReference>
<dbReference type="Proteomes" id="UP000005387">
    <property type="component" value="Unassembled WGS sequence"/>
</dbReference>
<dbReference type="eggNOG" id="COG0180">
    <property type="taxonomic scope" value="Bacteria"/>
</dbReference>
<dbReference type="Gene3D" id="1.10.240.10">
    <property type="entry name" value="Tyrosyl-Transfer RNA Synthetase"/>
    <property type="match status" value="1"/>
</dbReference>
<dbReference type="EMBL" id="AEDD01000002">
    <property type="protein sequence ID" value="EFM12374.1"/>
    <property type="molecule type" value="Genomic_DNA"/>
</dbReference>
<evidence type="ECO:0000256" key="10">
    <source>
        <dbReference type="RuleBase" id="RU363036"/>
    </source>
</evidence>
<keyword evidence="3 10" id="KW-0436">Ligase</keyword>
<proteinExistence type="inferred from homology"/>
<dbReference type="RefSeq" id="WP_006037069.1">
    <property type="nucleotide sequence ID" value="NZ_AEDD01000002.1"/>
</dbReference>
<evidence type="ECO:0000256" key="5">
    <source>
        <dbReference type="ARBA" id="ARBA00022840"/>
    </source>
</evidence>
<keyword evidence="5 10" id="KW-0067">ATP-binding</keyword>
<dbReference type="PANTHER" id="PTHR43766">
    <property type="entry name" value="TRYPTOPHAN--TRNA LIGASE, MITOCHONDRIAL"/>
    <property type="match status" value="1"/>
</dbReference>
<dbReference type="InterPro" id="IPR002305">
    <property type="entry name" value="aa-tRNA-synth_Ic"/>
</dbReference>
<reference evidence="11 12" key="1">
    <citation type="submission" date="2010-07" db="EMBL/GenBank/DDBJ databases">
        <title>The draft genome of Paenibacillus curdlanolyticus YK9.</title>
        <authorList>
            <consortium name="US DOE Joint Genome Institute (JGI-PGF)"/>
            <person name="Lucas S."/>
            <person name="Copeland A."/>
            <person name="Lapidus A."/>
            <person name="Cheng J.-F."/>
            <person name="Bruce D."/>
            <person name="Goodwin L."/>
            <person name="Pitluck S."/>
            <person name="Land M.L."/>
            <person name="Hauser L."/>
            <person name="Chang Y.-J."/>
            <person name="Jeffries C."/>
            <person name="Anderson I.J."/>
            <person name="Johnson E."/>
            <person name="Loganathan U."/>
            <person name="Mulhopadhyay B."/>
            <person name="Kyrpides N."/>
            <person name="Woyke T.J."/>
        </authorList>
    </citation>
    <scope>NUCLEOTIDE SEQUENCE [LARGE SCALE GENOMIC DNA]</scope>
    <source>
        <strain evidence="11 12">YK9</strain>
    </source>
</reference>
<evidence type="ECO:0000256" key="8">
    <source>
        <dbReference type="ARBA" id="ARBA00049929"/>
    </source>
</evidence>